<gene>
    <name evidence="3" type="ORF">A2196_05530</name>
</gene>
<feature type="transmembrane region" description="Helical" evidence="1">
    <location>
        <begin position="28"/>
        <end position="50"/>
    </location>
</feature>
<comment type="caution">
    <text evidence="3">The sequence shown here is derived from an EMBL/GenBank/DDBJ whole genome shotgun (WGS) entry which is preliminary data.</text>
</comment>
<keyword evidence="1" id="KW-1133">Transmembrane helix</keyword>
<dbReference type="AlphaFoldDB" id="A0A1F5HES2"/>
<dbReference type="Pfam" id="PF10531">
    <property type="entry name" value="SLBB"/>
    <property type="match status" value="1"/>
</dbReference>
<dbReference type="EMBL" id="MFCA01000011">
    <property type="protein sequence ID" value="OGE02664.1"/>
    <property type="molecule type" value="Genomic_DNA"/>
</dbReference>
<dbReference type="PANTHER" id="PTHR21180:SF32">
    <property type="entry name" value="ENDONUCLEASE_EXONUCLEASE_PHOSPHATASE FAMILY DOMAIN-CONTAINING PROTEIN 1"/>
    <property type="match status" value="1"/>
</dbReference>
<dbReference type="GO" id="GO:0015627">
    <property type="term" value="C:type II protein secretion system complex"/>
    <property type="evidence" value="ECO:0007669"/>
    <property type="project" value="TreeGrafter"/>
</dbReference>
<dbReference type="STRING" id="1797737.A2196_05530"/>
<dbReference type="InterPro" id="IPR051675">
    <property type="entry name" value="Endo/Exo/Phosphatase_dom_1"/>
</dbReference>
<organism evidence="3 4">
    <name type="scientific">Candidatus Curtissbacteria bacterium RIFOXYA1_FULL_41_14</name>
    <dbReference type="NCBI Taxonomy" id="1797737"/>
    <lineage>
        <taxon>Bacteria</taxon>
        <taxon>Candidatus Curtissiibacteriota</taxon>
    </lineage>
</organism>
<evidence type="ECO:0000313" key="3">
    <source>
        <dbReference type="EMBL" id="OGE02664.1"/>
    </source>
</evidence>
<keyword evidence="1" id="KW-0472">Membrane</keyword>
<protein>
    <recommendedName>
        <fullName evidence="2">Helix-hairpin-helix DNA-binding motif class 1 domain-containing protein</fullName>
    </recommendedName>
</protein>
<dbReference type="Gene3D" id="3.10.560.10">
    <property type="entry name" value="Outer membrane lipoprotein wza domain like"/>
    <property type="match status" value="1"/>
</dbReference>
<sequence>MAENLPQENSRESGKGLKPILDPSRTPIAIVAFFFIGLFILTLGAGIFFFSKQPNSSDDIQIISASDDETQTESEIMIHVDGAVVNPGVYKLKSDSRINDVIVAAGGLSAEADQEKINLASKVSDGQKIHVSAVGEQGTGQSITSGQGTTSTTGLININTASESELDKLPGIGPVTAQKIIASRPYSVSEELLTKKAVSSSVWEKIKGLITVY</sequence>
<reference evidence="3 4" key="1">
    <citation type="journal article" date="2016" name="Nat. Commun.">
        <title>Thousands of microbial genomes shed light on interconnected biogeochemical processes in an aquifer system.</title>
        <authorList>
            <person name="Anantharaman K."/>
            <person name="Brown C.T."/>
            <person name="Hug L.A."/>
            <person name="Sharon I."/>
            <person name="Castelle C.J."/>
            <person name="Probst A.J."/>
            <person name="Thomas B.C."/>
            <person name="Singh A."/>
            <person name="Wilkins M.J."/>
            <person name="Karaoz U."/>
            <person name="Brodie E.L."/>
            <person name="Williams K.H."/>
            <person name="Hubbard S.S."/>
            <person name="Banfield J.F."/>
        </authorList>
    </citation>
    <scope>NUCLEOTIDE SEQUENCE [LARGE SCALE GENOMIC DNA]</scope>
</reference>
<dbReference type="Proteomes" id="UP000176751">
    <property type="component" value="Unassembled WGS sequence"/>
</dbReference>
<accession>A0A1F5HES2</accession>
<dbReference type="GO" id="GO:0003677">
    <property type="term" value="F:DNA binding"/>
    <property type="evidence" value="ECO:0007669"/>
    <property type="project" value="InterPro"/>
</dbReference>
<keyword evidence="1" id="KW-0812">Transmembrane</keyword>
<dbReference type="Gene3D" id="1.10.150.20">
    <property type="entry name" value="5' to 3' exonuclease, C-terminal subdomain"/>
    <property type="match status" value="1"/>
</dbReference>
<dbReference type="SMART" id="SM00278">
    <property type="entry name" value="HhH1"/>
    <property type="match status" value="1"/>
</dbReference>
<dbReference type="SUPFAM" id="SSF81585">
    <property type="entry name" value="PsbU/PolX domain-like"/>
    <property type="match status" value="1"/>
</dbReference>
<dbReference type="Pfam" id="PF12836">
    <property type="entry name" value="HHH_3"/>
    <property type="match status" value="1"/>
</dbReference>
<name>A0A1F5HES2_9BACT</name>
<dbReference type="PANTHER" id="PTHR21180">
    <property type="entry name" value="ENDONUCLEASE/EXONUCLEASE/PHOSPHATASE FAMILY DOMAIN-CONTAINING PROTEIN 1"/>
    <property type="match status" value="1"/>
</dbReference>
<dbReference type="InterPro" id="IPR019554">
    <property type="entry name" value="Soluble_ligand-bd"/>
</dbReference>
<dbReference type="GO" id="GO:0006281">
    <property type="term" value="P:DNA repair"/>
    <property type="evidence" value="ECO:0007669"/>
    <property type="project" value="InterPro"/>
</dbReference>
<dbReference type="GO" id="GO:0015628">
    <property type="term" value="P:protein secretion by the type II secretion system"/>
    <property type="evidence" value="ECO:0007669"/>
    <property type="project" value="TreeGrafter"/>
</dbReference>
<evidence type="ECO:0000256" key="1">
    <source>
        <dbReference type="SAM" id="Phobius"/>
    </source>
</evidence>
<evidence type="ECO:0000259" key="2">
    <source>
        <dbReference type="SMART" id="SM00278"/>
    </source>
</evidence>
<proteinExistence type="predicted"/>
<feature type="domain" description="Helix-hairpin-helix DNA-binding motif class 1" evidence="2">
    <location>
        <begin position="164"/>
        <end position="183"/>
    </location>
</feature>
<dbReference type="InterPro" id="IPR003583">
    <property type="entry name" value="Hlx-hairpin-Hlx_DNA-bd_motif"/>
</dbReference>
<evidence type="ECO:0000313" key="4">
    <source>
        <dbReference type="Proteomes" id="UP000176751"/>
    </source>
</evidence>